<keyword evidence="1" id="KW-0472">Membrane</keyword>
<keyword evidence="3" id="KW-1185">Reference proteome</keyword>
<organism evidence="2 3">
    <name type="scientific">Humidesulfovibrio mexicanus</name>
    <dbReference type="NCBI Taxonomy" id="147047"/>
    <lineage>
        <taxon>Bacteria</taxon>
        <taxon>Pseudomonadati</taxon>
        <taxon>Thermodesulfobacteriota</taxon>
        <taxon>Desulfovibrionia</taxon>
        <taxon>Desulfovibrionales</taxon>
        <taxon>Desulfovibrionaceae</taxon>
        <taxon>Humidesulfovibrio</taxon>
    </lineage>
</organism>
<sequence length="47" mass="5297">MFAELLKDMAHSTPQGTVGVSLIFIYLAWIITVAFIRIQQGKKEGHH</sequence>
<dbReference type="RefSeq" id="WP_179216983.1">
    <property type="nucleotide sequence ID" value="NZ_FZOC01000004.1"/>
</dbReference>
<gene>
    <name evidence="2" type="ORF">SAMN04488503_2090</name>
</gene>
<reference evidence="2 3" key="1">
    <citation type="submission" date="2017-06" db="EMBL/GenBank/DDBJ databases">
        <authorList>
            <person name="Kim H.J."/>
            <person name="Triplett B.A."/>
        </authorList>
    </citation>
    <scope>NUCLEOTIDE SEQUENCE [LARGE SCALE GENOMIC DNA]</scope>
    <source>
        <strain evidence="2 3">DSM 13116</strain>
    </source>
</reference>
<protein>
    <submittedName>
        <fullName evidence="2">Uncharacterized protein</fullName>
    </submittedName>
</protein>
<dbReference type="Proteomes" id="UP000198324">
    <property type="component" value="Unassembled WGS sequence"/>
</dbReference>
<name>A0A239AP13_9BACT</name>
<accession>A0A239AP13</accession>
<dbReference type="EMBL" id="FZOC01000004">
    <property type="protein sequence ID" value="SNR96703.1"/>
    <property type="molecule type" value="Genomic_DNA"/>
</dbReference>
<keyword evidence="1" id="KW-0812">Transmembrane</keyword>
<keyword evidence="1" id="KW-1133">Transmembrane helix</keyword>
<evidence type="ECO:0000256" key="1">
    <source>
        <dbReference type="SAM" id="Phobius"/>
    </source>
</evidence>
<dbReference type="AlphaFoldDB" id="A0A239AP13"/>
<feature type="transmembrane region" description="Helical" evidence="1">
    <location>
        <begin position="20"/>
        <end position="38"/>
    </location>
</feature>
<evidence type="ECO:0000313" key="3">
    <source>
        <dbReference type="Proteomes" id="UP000198324"/>
    </source>
</evidence>
<evidence type="ECO:0000313" key="2">
    <source>
        <dbReference type="EMBL" id="SNR96703.1"/>
    </source>
</evidence>
<proteinExistence type="predicted"/>